<accession>A0A919PSI3</accession>
<comment type="caution">
    <text evidence="1">The sequence shown here is derived from an EMBL/GenBank/DDBJ whole genome shotgun (WGS) entry which is preliminary data.</text>
</comment>
<sequence length="74" mass="8040">MPRVELGLVREPVEDLRRHNAGVHTPEVAERAGHSVGVLPKVCIECIDGDMGAMEVMNATGPARRWPDQTPGAR</sequence>
<dbReference type="EMBL" id="BONQ01000117">
    <property type="protein sequence ID" value="GIG49364.1"/>
    <property type="molecule type" value="Genomic_DNA"/>
</dbReference>
<dbReference type="AlphaFoldDB" id="A0A919PSI3"/>
<name>A0A919PSI3_9ACTN</name>
<proteinExistence type="predicted"/>
<gene>
    <name evidence="1" type="ORF">Dsi01nite_074050</name>
</gene>
<evidence type="ECO:0000313" key="2">
    <source>
        <dbReference type="Proteomes" id="UP000660611"/>
    </source>
</evidence>
<dbReference type="Proteomes" id="UP000660611">
    <property type="component" value="Unassembled WGS sequence"/>
</dbReference>
<protein>
    <submittedName>
        <fullName evidence="1">Uncharacterized protein</fullName>
    </submittedName>
</protein>
<organism evidence="1 2">
    <name type="scientific">Dactylosporangium siamense</name>
    <dbReference type="NCBI Taxonomy" id="685454"/>
    <lineage>
        <taxon>Bacteria</taxon>
        <taxon>Bacillati</taxon>
        <taxon>Actinomycetota</taxon>
        <taxon>Actinomycetes</taxon>
        <taxon>Micromonosporales</taxon>
        <taxon>Micromonosporaceae</taxon>
        <taxon>Dactylosporangium</taxon>
    </lineage>
</organism>
<evidence type="ECO:0000313" key="1">
    <source>
        <dbReference type="EMBL" id="GIG49364.1"/>
    </source>
</evidence>
<keyword evidence="2" id="KW-1185">Reference proteome</keyword>
<reference evidence="1" key="1">
    <citation type="submission" date="2021-01" db="EMBL/GenBank/DDBJ databases">
        <title>Whole genome shotgun sequence of Dactylosporangium siamense NBRC 106093.</title>
        <authorList>
            <person name="Komaki H."/>
            <person name="Tamura T."/>
        </authorList>
    </citation>
    <scope>NUCLEOTIDE SEQUENCE</scope>
    <source>
        <strain evidence="1">NBRC 106093</strain>
    </source>
</reference>